<keyword evidence="1" id="KW-0472">Membrane</keyword>
<feature type="transmembrane region" description="Helical" evidence="1">
    <location>
        <begin position="49"/>
        <end position="68"/>
    </location>
</feature>
<protein>
    <recommendedName>
        <fullName evidence="2">Fatty acid desaturase domain-containing protein</fullName>
    </recommendedName>
</protein>
<dbReference type="Pfam" id="PF00487">
    <property type="entry name" value="FA_desaturase"/>
    <property type="match status" value="1"/>
</dbReference>
<evidence type="ECO:0000256" key="1">
    <source>
        <dbReference type="SAM" id="Phobius"/>
    </source>
</evidence>
<name>A0A6S7BDD9_9BURK</name>
<keyword evidence="1" id="KW-0812">Transmembrane</keyword>
<sequence>MPYYLDETQHQELTRASTSWRWRSEWPTWLLICLIYGGWFGIALNAQRLGLSVALPLLAVLSAWYMSLQHELLHGHPTRFALVNALIGAAPLAVWFPYGVYRRTHLQHHCDHDLTRPCADPESFFIGEHAWTSTGPAMRALMTFRNTFVGRILIGPAFAIVATLGDAIRRIRAGDTQELRNWVLHIAALTLLLGWLDRRCGIAPLAFLAAASYPALSISAIRSFHEHRVAVDPARRSVINEAAWPWRLLFLNNNFHAVHHDLPGVPWFALGRVYANRRSDYHVRNGGYLVRGYGEWLTRFAWNPVAPVAHPLYGDSVDEGGRQHRAVARRTTDVQLDTGDRNGLAHVVERA</sequence>
<feature type="transmembrane region" description="Helical" evidence="1">
    <location>
        <begin position="26"/>
        <end position="43"/>
    </location>
</feature>
<keyword evidence="1" id="KW-1133">Transmembrane helix</keyword>
<dbReference type="GO" id="GO:0006629">
    <property type="term" value="P:lipid metabolic process"/>
    <property type="evidence" value="ECO:0007669"/>
    <property type="project" value="InterPro"/>
</dbReference>
<dbReference type="Proteomes" id="UP000494115">
    <property type="component" value="Unassembled WGS sequence"/>
</dbReference>
<dbReference type="CDD" id="cd03509">
    <property type="entry name" value="DesA_FADS-like"/>
    <property type="match status" value="1"/>
</dbReference>
<accession>A0A6S7BDD9</accession>
<evidence type="ECO:0000313" key="3">
    <source>
        <dbReference type="EMBL" id="CAB3796418.1"/>
    </source>
</evidence>
<evidence type="ECO:0000259" key="2">
    <source>
        <dbReference type="Pfam" id="PF00487"/>
    </source>
</evidence>
<reference evidence="3 4" key="1">
    <citation type="submission" date="2020-04" db="EMBL/GenBank/DDBJ databases">
        <authorList>
            <person name="De Canck E."/>
        </authorList>
    </citation>
    <scope>NUCLEOTIDE SEQUENCE [LARGE SCALE GENOMIC DNA]</scope>
    <source>
        <strain evidence="3 4">LMG 28138</strain>
    </source>
</reference>
<dbReference type="AlphaFoldDB" id="A0A6S7BDD9"/>
<dbReference type="InterPro" id="IPR005804">
    <property type="entry name" value="FA_desaturase_dom"/>
</dbReference>
<proteinExistence type="predicted"/>
<evidence type="ECO:0000313" key="4">
    <source>
        <dbReference type="Proteomes" id="UP000494115"/>
    </source>
</evidence>
<dbReference type="EMBL" id="CADIKM010000023">
    <property type="protein sequence ID" value="CAB3796418.1"/>
    <property type="molecule type" value="Genomic_DNA"/>
</dbReference>
<feature type="transmembrane region" description="Helical" evidence="1">
    <location>
        <begin position="80"/>
        <end position="98"/>
    </location>
</feature>
<keyword evidence="4" id="KW-1185">Reference proteome</keyword>
<organism evidence="3 4">
    <name type="scientific">Pararobbsia alpina</name>
    <dbReference type="NCBI Taxonomy" id="621374"/>
    <lineage>
        <taxon>Bacteria</taxon>
        <taxon>Pseudomonadati</taxon>
        <taxon>Pseudomonadota</taxon>
        <taxon>Betaproteobacteria</taxon>
        <taxon>Burkholderiales</taxon>
        <taxon>Burkholderiaceae</taxon>
        <taxon>Pararobbsia</taxon>
    </lineage>
</organism>
<feature type="transmembrane region" description="Helical" evidence="1">
    <location>
        <begin position="148"/>
        <end position="167"/>
    </location>
</feature>
<feature type="domain" description="Fatty acid desaturase" evidence="2">
    <location>
        <begin position="54"/>
        <end position="281"/>
    </location>
</feature>
<gene>
    <name evidence="3" type="ORF">LMG28138_04084</name>
</gene>